<dbReference type="InterPro" id="IPR036249">
    <property type="entry name" value="Thioredoxin-like_sf"/>
</dbReference>
<keyword evidence="4" id="KW-1185">Reference proteome</keyword>
<reference evidence="4" key="1">
    <citation type="journal article" date="2019" name="Int. J. Syst. Evol. Microbiol.">
        <title>The Global Catalogue of Microorganisms (GCM) 10K type strain sequencing project: providing services to taxonomists for standard genome sequencing and annotation.</title>
        <authorList>
            <consortium name="The Broad Institute Genomics Platform"/>
            <consortium name="The Broad Institute Genome Sequencing Center for Infectious Disease"/>
            <person name="Wu L."/>
            <person name="Ma J."/>
        </authorList>
    </citation>
    <scope>NUCLEOTIDE SEQUENCE [LARGE SCALE GENOMIC DNA]</scope>
    <source>
        <strain evidence="4">KCTC 42398</strain>
    </source>
</reference>
<dbReference type="RefSeq" id="WP_380291679.1">
    <property type="nucleotide sequence ID" value="NZ_JBHULY010000019.1"/>
</dbReference>
<protein>
    <submittedName>
        <fullName evidence="3">Glutaredoxin family protein</fullName>
    </submittedName>
</protein>
<evidence type="ECO:0000259" key="2">
    <source>
        <dbReference type="Pfam" id="PF00462"/>
    </source>
</evidence>
<dbReference type="SUPFAM" id="SSF52833">
    <property type="entry name" value="Thioredoxin-like"/>
    <property type="match status" value="1"/>
</dbReference>
<dbReference type="Pfam" id="PF00462">
    <property type="entry name" value="Glutaredoxin"/>
    <property type="match status" value="1"/>
</dbReference>
<evidence type="ECO:0000256" key="1">
    <source>
        <dbReference type="SAM" id="SignalP"/>
    </source>
</evidence>
<feature type="signal peptide" evidence="1">
    <location>
        <begin position="1"/>
        <end position="20"/>
    </location>
</feature>
<keyword evidence="1" id="KW-0732">Signal</keyword>
<feature type="chain" id="PRO_5045812293" evidence="1">
    <location>
        <begin position="21"/>
        <end position="123"/>
    </location>
</feature>
<dbReference type="Proteomes" id="UP001597476">
    <property type="component" value="Unassembled WGS sequence"/>
</dbReference>
<dbReference type="CDD" id="cd02976">
    <property type="entry name" value="NrdH"/>
    <property type="match status" value="1"/>
</dbReference>
<evidence type="ECO:0000313" key="3">
    <source>
        <dbReference type="EMBL" id="MFD2726593.1"/>
    </source>
</evidence>
<proteinExistence type="predicted"/>
<organism evidence="3 4">
    <name type="scientific">Hyunsoonleella rubra</name>
    <dbReference type="NCBI Taxonomy" id="1737062"/>
    <lineage>
        <taxon>Bacteria</taxon>
        <taxon>Pseudomonadati</taxon>
        <taxon>Bacteroidota</taxon>
        <taxon>Flavobacteriia</taxon>
        <taxon>Flavobacteriales</taxon>
        <taxon>Flavobacteriaceae</taxon>
    </lineage>
</organism>
<gene>
    <name evidence="3" type="ORF">ACFSR8_10245</name>
</gene>
<comment type="caution">
    <text evidence="3">The sequence shown here is derived from an EMBL/GenBank/DDBJ whole genome shotgun (WGS) entry which is preliminary data.</text>
</comment>
<evidence type="ECO:0000313" key="4">
    <source>
        <dbReference type="Proteomes" id="UP001597476"/>
    </source>
</evidence>
<name>A0ABW5TDI7_9FLAO</name>
<accession>A0ABW5TDI7</accession>
<dbReference type="InterPro" id="IPR002109">
    <property type="entry name" value="Glutaredoxin"/>
</dbReference>
<feature type="domain" description="Glutaredoxin" evidence="2">
    <location>
        <begin position="39"/>
        <end position="90"/>
    </location>
</feature>
<dbReference type="Gene3D" id="3.40.30.10">
    <property type="entry name" value="Glutaredoxin"/>
    <property type="match status" value="1"/>
</dbReference>
<sequence>MKWFVFSVLFFFASINLCYAQKTAKPENNGAESLPTTLIVYGSDTCHYCIDTKAYLKKHKIAFVYFDVDQDMAKEREMLEKLRKNNIPLHNLSLPVVEKEGEIIMNNVANFEGFLKSLSQKTK</sequence>
<dbReference type="EMBL" id="JBHULY010000019">
    <property type="protein sequence ID" value="MFD2726593.1"/>
    <property type="molecule type" value="Genomic_DNA"/>
</dbReference>
<dbReference type="PROSITE" id="PS51354">
    <property type="entry name" value="GLUTAREDOXIN_2"/>
    <property type="match status" value="1"/>
</dbReference>